<keyword evidence="4" id="KW-1185">Reference proteome</keyword>
<evidence type="ECO:0000313" key="3">
    <source>
        <dbReference type="EMBL" id="QLI67791.1"/>
    </source>
</evidence>
<dbReference type="Gene3D" id="3.10.180.10">
    <property type="entry name" value="2,3-Dihydroxybiphenyl 1,2-Dioxygenase, domain 1"/>
    <property type="match status" value="1"/>
</dbReference>
<gene>
    <name evidence="3" type="ORF">G6M90_00g035170</name>
</gene>
<sequence length="236" mass="26211">MPEVDALDSSLAITPNGNSAGQSPPRELNVPMRDVSRKSSNTHKARQAKQNPSATLQNRGGLTVDAYVNDASSISNRGKPNFQLLTHNSSSQPQKKPSDAPPTTMRCHISHVALVVKDYDEAISFYSKLHFTLVEDRFVPAQSKRWVTMRPPGAGPDAATIVLQKANTEEQLAAVGNQSGGRVFLFLETDDFDRDYRSMSQAGVEWVREPVVQEYGKVGVWRDLYGNQWDLIERNK</sequence>
<feature type="region of interest" description="Disordered" evidence="1">
    <location>
        <begin position="78"/>
        <end position="104"/>
    </location>
</feature>
<evidence type="ECO:0000256" key="1">
    <source>
        <dbReference type="SAM" id="MobiDB-lite"/>
    </source>
</evidence>
<reference evidence="3 4" key="1">
    <citation type="submission" date="2020-07" db="EMBL/GenBank/DDBJ databases">
        <title>Telomere length de novo assembly of all 7 chromosomes of the fungus, Metarhizium brunneum, using a novel assembly pipeline.</title>
        <authorList>
            <person name="Saud z."/>
            <person name="Kortsinoglou A."/>
            <person name="Kouvelis V.N."/>
            <person name="Butt T.M."/>
        </authorList>
    </citation>
    <scope>NUCLEOTIDE SEQUENCE [LARGE SCALE GENOMIC DNA]</scope>
    <source>
        <strain evidence="3 4">4556</strain>
    </source>
</reference>
<feature type="region of interest" description="Disordered" evidence="1">
    <location>
        <begin position="1"/>
        <end position="61"/>
    </location>
</feature>
<proteinExistence type="predicted"/>
<dbReference type="AlphaFoldDB" id="A0A7D5UW52"/>
<dbReference type="InterPro" id="IPR037523">
    <property type="entry name" value="VOC_core"/>
</dbReference>
<organism evidence="3 4">
    <name type="scientific">Metarhizium brunneum</name>
    <dbReference type="NCBI Taxonomy" id="500148"/>
    <lineage>
        <taxon>Eukaryota</taxon>
        <taxon>Fungi</taxon>
        <taxon>Dikarya</taxon>
        <taxon>Ascomycota</taxon>
        <taxon>Pezizomycotina</taxon>
        <taxon>Sordariomycetes</taxon>
        <taxon>Hypocreomycetidae</taxon>
        <taxon>Hypocreales</taxon>
        <taxon>Clavicipitaceae</taxon>
        <taxon>Metarhizium</taxon>
    </lineage>
</organism>
<dbReference type="SUPFAM" id="SSF54593">
    <property type="entry name" value="Glyoxalase/Bleomycin resistance protein/Dihydroxybiphenyl dioxygenase"/>
    <property type="match status" value="1"/>
</dbReference>
<feature type="compositionally biased region" description="Polar residues" evidence="1">
    <location>
        <begin position="78"/>
        <end position="95"/>
    </location>
</feature>
<dbReference type="PANTHER" id="PTHR36437:SF2">
    <property type="entry name" value="GLYOXALASE_BLEOMYCIN RESISTANCE PROTEIN_DIOXYGENASE"/>
    <property type="match status" value="1"/>
</dbReference>
<dbReference type="InterPro" id="IPR004360">
    <property type="entry name" value="Glyas_Fos-R_dOase_dom"/>
</dbReference>
<protein>
    <recommendedName>
        <fullName evidence="2">VOC domain-containing protein</fullName>
    </recommendedName>
</protein>
<dbReference type="RefSeq" id="XP_014546911.1">
    <property type="nucleotide sequence ID" value="XM_014691425.1"/>
</dbReference>
<dbReference type="EMBL" id="CP058933">
    <property type="protein sequence ID" value="QLI67791.1"/>
    <property type="molecule type" value="Genomic_DNA"/>
</dbReference>
<dbReference type="KEGG" id="mbrn:26239474"/>
<feature type="domain" description="VOC" evidence="2">
    <location>
        <begin position="108"/>
        <end position="234"/>
    </location>
</feature>
<dbReference type="Proteomes" id="UP000510686">
    <property type="component" value="Chromosome 2"/>
</dbReference>
<name>A0A7D5UW52_9HYPO</name>
<evidence type="ECO:0000259" key="2">
    <source>
        <dbReference type="PROSITE" id="PS51819"/>
    </source>
</evidence>
<dbReference type="OrthoDB" id="10261104at2759"/>
<accession>A0A7D5UW52</accession>
<feature type="compositionally biased region" description="Polar residues" evidence="1">
    <location>
        <begin position="48"/>
        <end position="60"/>
    </location>
</feature>
<dbReference type="GeneID" id="26239474"/>
<dbReference type="PANTHER" id="PTHR36437">
    <property type="entry name" value="GLYOXALASE/BLEOMYCIN RESISTANCE PROTEIN/DIOXYGENASE"/>
    <property type="match status" value="1"/>
</dbReference>
<dbReference type="PROSITE" id="PS51819">
    <property type="entry name" value="VOC"/>
    <property type="match status" value="1"/>
</dbReference>
<dbReference type="InterPro" id="IPR029068">
    <property type="entry name" value="Glyas_Bleomycin-R_OHBP_Dase"/>
</dbReference>
<feature type="compositionally biased region" description="Polar residues" evidence="1">
    <location>
        <begin position="11"/>
        <end position="22"/>
    </location>
</feature>
<evidence type="ECO:0000313" key="4">
    <source>
        <dbReference type="Proteomes" id="UP000510686"/>
    </source>
</evidence>
<dbReference type="Pfam" id="PF00903">
    <property type="entry name" value="Glyoxalase"/>
    <property type="match status" value="1"/>
</dbReference>